<evidence type="ECO:0000313" key="1">
    <source>
        <dbReference type="EMBL" id="MFC3876562.1"/>
    </source>
</evidence>
<evidence type="ECO:0000313" key="2">
    <source>
        <dbReference type="Proteomes" id="UP001595812"/>
    </source>
</evidence>
<evidence type="ECO:0008006" key="3">
    <source>
        <dbReference type="Google" id="ProtNLM"/>
    </source>
</evidence>
<dbReference type="Proteomes" id="UP001595812">
    <property type="component" value="Unassembled WGS sequence"/>
</dbReference>
<sequence length="297" mass="33684">MRTTFFIRVTFTIISMSVIFISCSNTSNSKVSNQSEEGVQLNWKVSENDTLVYRTVINQIEDSSQDILNGIDSVNSKNDNFSREFYEKIKGLYNDTNLTTTLTNSKNFDNVLNIETIAGSRKNDSIKNSSQPTPLIAGTVLRGSIYKTGSLHSFWLKRTQKNVVSLFFELPEKHLEKGDSWSLNNVNFLNNSQDFICRKAEKKNHITLNEIIEKEGRSVAIIEYDLLEFVSGESSSTSLFSTKEEGTKTEMTFVFKAQAEFSIDEGKWISYNGIMSLKSSGMINLNQKQKFALIEQD</sequence>
<dbReference type="PROSITE" id="PS51257">
    <property type="entry name" value="PROKAR_LIPOPROTEIN"/>
    <property type="match status" value="1"/>
</dbReference>
<name>A0ABV8AES5_9FLAO</name>
<organism evidence="1 2">
    <name type="scientific">Winogradskyella maritima</name>
    <dbReference type="NCBI Taxonomy" id="1517766"/>
    <lineage>
        <taxon>Bacteria</taxon>
        <taxon>Pseudomonadati</taxon>
        <taxon>Bacteroidota</taxon>
        <taxon>Flavobacteriia</taxon>
        <taxon>Flavobacteriales</taxon>
        <taxon>Flavobacteriaceae</taxon>
        <taxon>Winogradskyella</taxon>
    </lineage>
</organism>
<gene>
    <name evidence="1" type="ORF">ACFOSX_04890</name>
</gene>
<keyword evidence="2" id="KW-1185">Reference proteome</keyword>
<proteinExistence type="predicted"/>
<accession>A0ABV8AES5</accession>
<dbReference type="EMBL" id="JBHSAT010000004">
    <property type="protein sequence ID" value="MFC3876562.1"/>
    <property type="molecule type" value="Genomic_DNA"/>
</dbReference>
<comment type="caution">
    <text evidence="1">The sequence shown here is derived from an EMBL/GenBank/DDBJ whole genome shotgun (WGS) entry which is preliminary data.</text>
</comment>
<dbReference type="RefSeq" id="WP_386097587.1">
    <property type="nucleotide sequence ID" value="NZ_JBHSAT010000004.1"/>
</dbReference>
<reference evidence="2" key="1">
    <citation type="journal article" date="2019" name="Int. J. Syst. Evol. Microbiol.">
        <title>The Global Catalogue of Microorganisms (GCM) 10K type strain sequencing project: providing services to taxonomists for standard genome sequencing and annotation.</title>
        <authorList>
            <consortium name="The Broad Institute Genomics Platform"/>
            <consortium name="The Broad Institute Genome Sequencing Center for Infectious Disease"/>
            <person name="Wu L."/>
            <person name="Ma J."/>
        </authorList>
    </citation>
    <scope>NUCLEOTIDE SEQUENCE [LARGE SCALE GENOMIC DNA]</scope>
    <source>
        <strain evidence="2">CECT 8979</strain>
    </source>
</reference>
<protein>
    <recommendedName>
        <fullName evidence="3">Lipoprotein</fullName>
    </recommendedName>
</protein>